<keyword evidence="1" id="KW-0812">Transmembrane</keyword>
<dbReference type="AlphaFoldDB" id="A0A0V0GWH8"/>
<accession>A0A0V0GWH8</accession>
<organism evidence="2">
    <name type="scientific">Solanum chacoense</name>
    <name type="common">Chaco potato</name>
    <dbReference type="NCBI Taxonomy" id="4108"/>
    <lineage>
        <taxon>Eukaryota</taxon>
        <taxon>Viridiplantae</taxon>
        <taxon>Streptophyta</taxon>
        <taxon>Embryophyta</taxon>
        <taxon>Tracheophyta</taxon>
        <taxon>Spermatophyta</taxon>
        <taxon>Magnoliopsida</taxon>
        <taxon>eudicotyledons</taxon>
        <taxon>Gunneridae</taxon>
        <taxon>Pentapetalae</taxon>
        <taxon>asterids</taxon>
        <taxon>lamiids</taxon>
        <taxon>Solanales</taxon>
        <taxon>Solanaceae</taxon>
        <taxon>Solanoideae</taxon>
        <taxon>Solaneae</taxon>
        <taxon>Solanum</taxon>
    </lineage>
</organism>
<evidence type="ECO:0000313" key="2">
    <source>
        <dbReference type="EMBL" id="JAP11776.1"/>
    </source>
</evidence>
<protein>
    <submittedName>
        <fullName evidence="2">Putative ovule protein</fullName>
    </submittedName>
</protein>
<keyword evidence="1" id="KW-1133">Transmembrane helix</keyword>
<proteinExistence type="predicted"/>
<keyword evidence="1" id="KW-0472">Membrane</keyword>
<sequence>MFVSMIPYHNSVRINSLIGGKNALATRFKYCKLTVVVTCYCWMLEVSISLFVYIFFLVSLSFSFWRIITRKY</sequence>
<name>A0A0V0GWH8_SOLCH</name>
<feature type="transmembrane region" description="Helical" evidence="1">
    <location>
        <begin position="50"/>
        <end position="68"/>
    </location>
</feature>
<reference evidence="2" key="1">
    <citation type="submission" date="2015-12" db="EMBL/GenBank/DDBJ databases">
        <title>Gene expression during late stages of embryo sac development: a critical building block for successful pollen-pistil interactions.</title>
        <authorList>
            <person name="Liu Y."/>
            <person name="Joly V."/>
            <person name="Sabar M."/>
            <person name="Matton D.P."/>
        </authorList>
    </citation>
    <scope>NUCLEOTIDE SEQUENCE</scope>
</reference>
<evidence type="ECO:0000256" key="1">
    <source>
        <dbReference type="SAM" id="Phobius"/>
    </source>
</evidence>
<dbReference type="EMBL" id="GEDG01030717">
    <property type="protein sequence ID" value="JAP11776.1"/>
    <property type="molecule type" value="Transcribed_RNA"/>
</dbReference>